<organism evidence="2 3">
    <name type="scientific">Kingdonia uniflora</name>
    <dbReference type="NCBI Taxonomy" id="39325"/>
    <lineage>
        <taxon>Eukaryota</taxon>
        <taxon>Viridiplantae</taxon>
        <taxon>Streptophyta</taxon>
        <taxon>Embryophyta</taxon>
        <taxon>Tracheophyta</taxon>
        <taxon>Spermatophyta</taxon>
        <taxon>Magnoliopsida</taxon>
        <taxon>Ranunculales</taxon>
        <taxon>Circaeasteraceae</taxon>
        <taxon>Kingdonia</taxon>
    </lineage>
</organism>
<evidence type="ECO:0000313" key="2">
    <source>
        <dbReference type="EMBL" id="KAF6143217.1"/>
    </source>
</evidence>
<reference evidence="2 3" key="1">
    <citation type="journal article" date="2020" name="IScience">
        <title>Genome Sequencing of the Endangered Kingdonia uniflora (Circaeasteraceae, Ranunculales) Reveals Potential Mechanisms of Evolutionary Specialization.</title>
        <authorList>
            <person name="Sun Y."/>
            <person name="Deng T."/>
            <person name="Zhang A."/>
            <person name="Moore M.J."/>
            <person name="Landis J.B."/>
            <person name="Lin N."/>
            <person name="Zhang H."/>
            <person name="Zhang X."/>
            <person name="Huang J."/>
            <person name="Zhang X."/>
            <person name="Sun H."/>
            <person name="Wang H."/>
        </authorList>
    </citation>
    <scope>NUCLEOTIDE SEQUENCE [LARGE SCALE GENOMIC DNA]</scope>
    <source>
        <strain evidence="2">TB1705</strain>
        <tissue evidence="2">Leaf</tissue>
    </source>
</reference>
<keyword evidence="1" id="KW-0812">Transmembrane</keyword>
<evidence type="ECO:0008006" key="4">
    <source>
        <dbReference type="Google" id="ProtNLM"/>
    </source>
</evidence>
<dbReference type="PANTHER" id="PTHR33240:SF8">
    <property type="entry name" value="OS03G0439900 PROTEIN"/>
    <property type="match status" value="1"/>
</dbReference>
<feature type="transmembrane region" description="Helical" evidence="1">
    <location>
        <begin position="304"/>
        <end position="330"/>
    </location>
</feature>
<dbReference type="CDD" id="cd00303">
    <property type="entry name" value="retropepsin_like"/>
    <property type="match status" value="1"/>
</dbReference>
<protein>
    <recommendedName>
        <fullName evidence="4">Peptidase A2 domain-containing protein</fullName>
    </recommendedName>
</protein>
<proteinExistence type="predicted"/>
<dbReference type="EMBL" id="JACGCM010002212">
    <property type="protein sequence ID" value="KAF6143217.1"/>
    <property type="molecule type" value="Genomic_DNA"/>
</dbReference>
<name>A0A7J7LKQ1_9MAGN</name>
<evidence type="ECO:0000256" key="1">
    <source>
        <dbReference type="SAM" id="Phobius"/>
    </source>
</evidence>
<gene>
    <name evidence="2" type="ORF">GIB67_035631</name>
</gene>
<keyword evidence="1" id="KW-0472">Membrane</keyword>
<keyword evidence="1" id="KW-1133">Transmembrane helix</keyword>
<sequence length="371" mass="42688">MSECYNLIPHDKEAKLLPESSNRWHGILFQDCDTSHAKFPYHVALVIMLKMKKFVMHTMMIDTGSGIEILFQSSTDQMGLADQVNRSDTDISGFNGSKEERVGKIILHITAGPAIIDAIFYVINAKSRYLLIMGRYRIHSYKGTVPKEHIQQYRDTSGCWPVAVIALVELLVFGCQKLWDFLTAVWWYDWGLVWLGRGGMVAILGSSCCHFGEGSLSRQWWQFWFRNYCHSYCYYGRRVRTVLTPFEHWVPDCWAADLAGIECLIFMFLWVVGVAQRSVVDRGFRCSFVTEFSCGADLKRSFGWVSYVGVAIGIRYFILVDVVVFLVLSVTDLEFRKSIRGAHFRWGSVWAVSPRLSFRAYRQASFIFLNN</sequence>
<keyword evidence="3" id="KW-1185">Reference proteome</keyword>
<dbReference type="OrthoDB" id="1752268at2759"/>
<dbReference type="AlphaFoldDB" id="A0A7J7LKQ1"/>
<dbReference type="Proteomes" id="UP000541444">
    <property type="component" value="Unassembled WGS sequence"/>
</dbReference>
<dbReference type="PANTHER" id="PTHR33240">
    <property type="entry name" value="OS08G0508500 PROTEIN"/>
    <property type="match status" value="1"/>
</dbReference>
<accession>A0A7J7LKQ1</accession>
<comment type="caution">
    <text evidence="2">The sequence shown here is derived from an EMBL/GenBank/DDBJ whole genome shotgun (WGS) entry which is preliminary data.</text>
</comment>
<evidence type="ECO:0000313" key="3">
    <source>
        <dbReference type="Proteomes" id="UP000541444"/>
    </source>
</evidence>